<evidence type="ECO:0000313" key="10">
    <source>
        <dbReference type="Proteomes" id="UP000315525"/>
    </source>
</evidence>
<dbReference type="EMBL" id="SOJN01000123">
    <property type="protein sequence ID" value="TET44496.1"/>
    <property type="molecule type" value="Genomic_DNA"/>
</dbReference>
<dbReference type="Pfam" id="PF02913">
    <property type="entry name" value="FAD-oxidase_C"/>
    <property type="match status" value="1"/>
</dbReference>
<dbReference type="PROSITE" id="PS51387">
    <property type="entry name" value="FAD_PCMH"/>
    <property type="match status" value="1"/>
</dbReference>
<dbReference type="Gene3D" id="3.30.465.10">
    <property type="match status" value="1"/>
</dbReference>
<dbReference type="InterPro" id="IPR016169">
    <property type="entry name" value="FAD-bd_PCMH_sub2"/>
</dbReference>
<organism evidence="9 10">
    <name type="scientific">candidate division TA06 bacterium</name>
    <dbReference type="NCBI Taxonomy" id="2250710"/>
    <lineage>
        <taxon>Bacteria</taxon>
        <taxon>Bacteria division TA06</taxon>
    </lineage>
</organism>
<dbReference type="GO" id="GO:0004458">
    <property type="term" value="F:D-lactate dehydrogenase (cytochrome) activity"/>
    <property type="evidence" value="ECO:0007669"/>
    <property type="project" value="UniProtKB-EC"/>
</dbReference>
<evidence type="ECO:0000256" key="3">
    <source>
        <dbReference type="ARBA" id="ARBA00022630"/>
    </source>
</evidence>
<dbReference type="GO" id="GO:1903457">
    <property type="term" value="P:lactate catabolic process"/>
    <property type="evidence" value="ECO:0007669"/>
    <property type="project" value="TreeGrafter"/>
</dbReference>
<sequence length="451" mass="48357">MDPDFKKRLERAVGKDSVETEIEGLQPHKKQMGRVPEAVVNVKDSRQASKVVKLANRFRVPFVFADSSGLLTKGENRVKRGFVLNFASMNRIKETRILDLLCVAGPGVTLDDLGSALKPCGFFFPPDPGGSGGQSLGRVVMDNAPFPAGIKYGATRDYVLGVEVVTPTGEVVALGSTTLKNSSGLQIERFFAGTSGMLGFPTEITVAVKPLPAKRSLCTASFDSRKKGLEAVGDVLGSGVTPASLEMMDRAWARTCAVLETMSGGIAFLLVELDGHATAVKRGTDVVSRICRRAGALSVSRTSDTKKIEKWRRKRRSIEGFVSEDGTLAMSMVVPSSQVAETLDQIGRIGKKHNLTAGTWGFFLGGNFHMVMVAAPGKRKSTEETLAEVHNTVSSLGGATNCSEMIGFSHSKIRTSKESSLDRVSLAIKKALDPNEVLGAGRRSHRKAVQS</sequence>
<dbReference type="GO" id="GO:0071949">
    <property type="term" value="F:FAD binding"/>
    <property type="evidence" value="ECO:0007669"/>
    <property type="project" value="InterPro"/>
</dbReference>
<evidence type="ECO:0000256" key="5">
    <source>
        <dbReference type="ARBA" id="ARBA00022946"/>
    </source>
</evidence>
<evidence type="ECO:0000256" key="2">
    <source>
        <dbReference type="ARBA" id="ARBA00008000"/>
    </source>
</evidence>
<dbReference type="SUPFAM" id="SSF56176">
    <property type="entry name" value="FAD-binding/transporter-associated domain-like"/>
    <property type="match status" value="1"/>
</dbReference>
<dbReference type="InterPro" id="IPR006094">
    <property type="entry name" value="Oxid_FAD_bind_N"/>
</dbReference>
<proteinExistence type="inferred from homology"/>
<dbReference type="EC" id="1.1.2.4" evidence="7"/>
<feature type="domain" description="FAD-binding PCMH-type" evidence="8">
    <location>
        <begin position="32"/>
        <end position="211"/>
    </location>
</feature>
<accession>A0A523UPR0</accession>
<dbReference type="PANTHER" id="PTHR11748:SF111">
    <property type="entry name" value="D-LACTATE DEHYDROGENASE, MITOCHONDRIAL-RELATED"/>
    <property type="match status" value="1"/>
</dbReference>
<comment type="cofactor">
    <cofactor evidence="1">
        <name>FAD</name>
        <dbReference type="ChEBI" id="CHEBI:57692"/>
    </cofactor>
</comment>
<comment type="caution">
    <text evidence="9">The sequence shown here is derived from an EMBL/GenBank/DDBJ whole genome shotgun (WGS) entry which is preliminary data.</text>
</comment>
<reference evidence="9 10" key="1">
    <citation type="submission" date="2019-03" db="EMBL/GenBank/DDBJ databases">
        <title>Metabolic potential of uncultured bacteria and archaea associated with petroleum seepage in deep-sea sediments.</title>
        <authorList>
            <person name="Dong X."/>
            <person name="Hubert C."/>
        </authorList>
    </citation>
    <scope>NUCLEOTIDE SEQUENCE [LARGE SCALE GENOMIC DNA]</scope>
    <source>
        <strain evidence="9">E44_bin18</strain>
    </source>
</reference>
<evidence type="ECO:0000256" key="6">
    <source>
        <dbReference type="ARBA" id="ARBA00023002"/>
    </source>
</evidence>
<keyword evidence="5" id="KW-0809">Transit peptide</keyword>
<comment type="similarity">
    <text evidence="2">Belongs to the FAD-binding oxidoreductase/transferase type 4 family.</text>
</comment>
<dbReference type="Proteomes" id="UP000315525">
    <property type="component" value="Unassembled WGS sequence"/>
</dbReference>
<dbReference type="InterPro" id="IPR004113">
    <property type="entry name" value="FAD-bd_oxidored_4_C"/>
</dbReference>
<dbReference type="PANTHER" id="PTHR11748">
    <property type="entry name" value="D-LACTATE DEHYDROGENASE"/>
    <property type="match status" value="1"/>
</dbReference>
<evidence type="ECO:0000256" key="1">
    <source>
        <dbReference type="ARBA" id="ARBA00001974"/>
    </source>
</evidence>
<keyword evidence="4" id="KW-0274">FAD</keyword>
<dbReference type="GO" id="GO:0008720">
    <property type="term" value="F:D-lactate dehydrogenase (NAD+) activity"/>
    <property type="evidence" value="ECO:0007669"/>
    <property type="project" value="TreeGrafter"/>
</dbReference>
<dbReference type="AlphaFoldDB" id="A0A523UPR0"/>
<keyword evidence="3" id="KW-0285">Flavoprotein</keyword>
<keyword evidence="6" id="KW-0560">Oxidoreductase</keyword>
<evidence type="ECO:0000256" key="4">
    <source>
        <dbReference type="ARBA" id="ARBA00022827"/>
    </source>
</evidence>
<dbReference type="SUPFAM" id="SSF55103">
    <property type="entry name" value="FAD-linked oxidases, C-terminal domain"/>
    <property type="match status" value="1"/>
</dbReference>
<dbReference type="InterPro" id="IPR016166">
    <property type="entry name" value="FAD-bd_PCMH"/>
</dbReference>
<evidence type="ECO:0000313" key="9">
    <source>
        <dbReference type="EMBL" id="TET44496.1"/>
    </source>
</evidence>
<name>A0A523UPR0_UNCT6</name>
<dbReference type="InterPro" id="IPR016164">
    <property type="entry name" value="FAD-linked_Oxase-like_C"/>
</dbReference>
<protein>
    <recommendedName>
        <fullName evidence="7">D-lactate dehydrogenase (cytochrome)</fullName>
        <ecNumber evidence="7">1.1.2.4</ecNumber>
    </recommendedName>
</protein>
<dbReference type="Pfam" id="PF01565">
    <property type="entry name" value="FAD_binding_4"/>
    <property type="match status" value="1"/>
</dbReference>
<dbReference type="InterPro" id="IPR036318">
    <property type="entry name" value="FAD-bd_PCMH-like_sf"/>
</dbReference>
<evidence type="ECO:0000259" key="8">
    <source>
        <dbReference type="PROSITE" id="PS51387"/>
    </source>
</evidence>
<evidence type="ECO:0000256" key="7">
    <source>
        <dbReference type="ARBA" id="ARBA00038897"/>
    </source>
</evidence>
<gene>
    <name evidence="9" type="ORF">E3J62_10325</name>
</gene>